<name>R0M539_ANAPL</name>
<dbReference type="Proteomes" id="UP000296049">
    <property type="component" value="Unassembled WGS sequence"/>
</dbReference>
<dbReference type="EMBL" id="KB742497">
    <property type="protein sequence ID" value="EOB07758.1"/>
    <property type="molecule type" value="Genomic_DNA"/>
</dbReference>
<evidence type="ECO:0000313" key="2">
    <source>
        <dbReference type="Proteomes" id="UP000296049"/>
    </source>
</evidence>
<reference evidence="2" key="1">
    <citation type="journal article" date="2013" name="Nat. Genet.">
        <title>The duck genome and transcriptome provide insight into an avian influenza virus reservoir species.</title>
        <authorList>
            <person name="Huang Y."/>
            <person name="Li Y."/>
            <person name="Burt D.W."/>
            <person name="Chen H."/>
            <person name="Zhang Y."/>
            <person name="Qian W."/>
            <person name="Kim H."/>
            <person name="Gan S."/>
            <person name="Zhao Y."/>
            <person name="Li J."/>
            <person name="Yi K."/>
            <person name="Feng H."/>
            <person name="Zhu P."/>
            <person name="Li B."/>
            <person name="Liu Q."/>
            <person name="Fairley S."/>
            <person name="Magor K.E."/>
            <person name="Du Z."/>
            <person name="Hu X."/>
            <person name="Goodman L."/>
            <person name="Tafer H."/>
            <person name="Vignal A."/>
            <person name="Lee T."/>
            <person name="Kim K.W."/>
            <person name="Sheng Z."/>
            <person name="An Y."/>
            <person name="Searle S."/>
            <person name="Herrero J."/>
            <person name="Groenen M.A."/>
            <person name="Crooijmans R.P."/>
            <person name="Faraut T."/>
            <person name="Cai Q."/>
            <person name="Webster R.G."/>
            <person name="Aldridge J.R."/>
            <person name="Warren W.C."/>
            <person name="Bartschat S."/>
            <person name="Kehr S."/>
            <person name="Marz M."/>
            <person name="Stadler P.F."/>
            <person name="Smith J."/>
            <person name="Kraus R.H."/>
            <person name="Zhao Y."/>
            <person name="Ren L."/>
            <person name="Fei J."/>
            <person name="Morisson M."/>
            <person name="Kaiser P."/>
            <person name="Griffin D.K."/>
            <person name="Rao M."/>
            <person name="Pitel F."/>
            <person name="Wang J."/>
            <person name="Li N."/>
        </authorList>
    </citation>
    <scope>NUCLEOTIDE SEQUENCE [LARGE SCALE GENOMIC DNA]</scope>
</reference>
<proteinExistence type="predicted"/>
<sequence length="99" mass="10504">MSGANDQSTSGKTFIQQQPYHTAVGNCLGKLRSSTGGARGTWHTPELGDVLCVLGTQKQSSCCSVEALTCIKLQLHLVDVAPFSKAQRFVLDVSFTSSA</sequence>
<evidence type="ECO:0000313" key="1">
    <source>
        <dbReference type="EMBL" id="EOB07758.1"/>
    </source>
</evidence>
<gene>
    <name evidence="1" type="ORF">Anapl_06745</name>
</gene>
<protein>
    <submittedName>
        <fullName evidence="1">Uncharacterized protein</fullName>
    </submittedName>
</protein>
<dbReference type="AlphaFoldDB" id="R0M539"/>
<accession>R0M539</accession>
<keyword evidence="2" id="KW-1185">Reference proteome</keyword>
<organism evidence="1 2">
    <name type="scientific">Anas platyrhynchos</name>
    <name type="common">Mallard</name>
    <name type="synonym">Anas boschas</name>
    <dbReference type="NCBI Taxonomy" id="8839"/>
    <lineage>
        <taxon>Eukaryota</taxon>
        <taxon>Metazoa</taxon>
        <taxon>Chordata</taxon>
        <taxon>Craniata</taxon>
        <taxon>Vertebrata</taxon>
        <taxon>Euteleostomi</taxon>
        <taxon>Archelosauria</taxon>
        <taxon>Archosauria</taxon>
        <taxon>Dinosauria</taxon>
        <taxon>Saurischia</taxon>
        <taxon>Theropoda</taxon>
        <taxon>Coelurosauria</taxon>
        <taxon>Aves</taxon>
        <taxon>Neognathae</taxon>
        <taxon>Galloanserae</taxon>
        <taxon>Anseriformes</taxon>
        <taxon>Anatidae</taxon>
        <taxon>Anatinae</taxon>
        <taxon>Anas</taxon>
    </lineage>
</organism>